<protein>
    <recommendedName>
        <fullName evidence="6">Transmembrane protein</fullName>
    </recommendedName>
</protein>
<comment type="caution">
    <text evidence="4">The sequence shown here is derived from an EMBL/GenBank/DDBJ whole genome shotgun (WGS) entry which is preliminary data.</text>
</comment>
<gene>
    <name evidence="4" type="ORF">ONZ51_g9332</name>
</gene>
<keyword evidence="2" id="KW-1133">Transmembrane helix</keyword>
<evidence type="ECO:0000256" key="3">
    <source>
        <dbReference type="SAM" id="SignalP"/>
    </source>
</evidence>
<dbReference type="EMBL" id="JAPEVG010000314">
    <property type="protein sequence ID" value="KAJ8468931.1"/>
    <property type="molecule type" value="Genomic_DNA"/>
</dbReference>
<accession>A0AAD7TLJ3</accession>
<feature type="signal peptide" evidence="3">
    <location>
        <begin position="1"/>
        <end position="20"/>
    </location>
</feature>
<evidence type="ECO:0000256" key="2">
    <source>
        <dbReference type="SAM" id="Phobius"/>
    </source>
</evidence>
<evidence type="ECO:0008006" key="6">
    <source>
        <dbReference type="Google" id="ProtNLM"/>
    </source>
</evidence>
<keyword evidence="5" id="KW-1185">Reference proteome</keyword>
<proteinExistence type="predicted"/>
<name>A0AAD7TLJ3_9APHY</name>
<organism evidence="4 5">
    <name type="scientific">Trametes cubensis</name>
    <dbReference type="NCBI Taxonomy" id="1111947"/>
    <lineage>
        <taxon>Eukaryota</taxon>
        <taxon>Fungi</taxon>
        <taxon>Dikarya</taxon>
        <taxon>Basidiomycota</taxon>
        <taxon>Agaricomycotina</taxon>
        <taxon>Agaricomycetes</taxon>
        <taxon>Polyporales</taxon>
        <taxon>Polyporaceae</taxon>
        <taxon>Trametes</taxon>
    </lineage>
</organism>
<evidence type="ECO:0000313" key="4">
    <source>
        <dbReference type="EMBL" id="KAJ8468931.1"/>
    </source>
</evidence>
<evidence type="ECO:0000256" key="1">
    <source>
        <dbReference type="SAM" id="MobiDB-lite"/>
    </source>
</evidence>
<sequence>MTLTASSVLVFGMTLACAEARVLLRTRAEESSTSGTSIESTEEGVAPDGHLTQPWVVAMAVSFAVVICLVAGIIIAVKWRQRRRRQSSGEVPRASGEQLRRARPVYGPYGFSTPNTSRSPSPPSPAHLSEKGYWAPLPPQRRSEELSKRSSLAPQDRRAKAKSNAGSCASQLSFYCTRVPCAAAGSQVL</sequence>
<dbReference type="AlphaFoldDB" id="A0AAD7TLJ3"/>
<dbReference type="Proteomes" id="UP001215151">
    <property type="component" value="Unassembled WGS sequence"/>
</dbReference>
<reference evidence="4" key="1">
    <citation type="submission" date="2022-11" db="EMBL/GenBank/DDBJ databases">
        <title>Genome Sequence of Cubamyces cubensis.</title>
        <authorList>
            <person name="Buettner E."/>
        </authorList>
    </citation>
    <scope>NUCLEOTIDE SEQUENCE</scope>
    <source>
        <strain evidence="4">MPL-01</strain>
    </source>
</reference>
<evidence type="ECO:0000313" key="5">
    <source>
        <dbReference type="Proteomes" id="UP001215151"/>
    </source>
</evidence>
<keyword evidence="2" id="KW-0472">Membrane</keyword>
<feature type="region of interest" description="Disordered" evidence="1">
    <location>
        <begin position="104"/>
        <end position="164"/>
    </location>
</feature>
<keyword evidence="2" id="KW-0812">Transmembrane</keyword>
<keyword evidence="3" id="KW-0732">Signal</keyword>
<feature type="chain" id="PRO_5042201940" description="Transmembrane protein" evidence="3">
    <location>
        <begin position="21"/>
        <end position="189"/>
    </location>
</feature>
<feature type="transmembrane region" description="Helical" evidence="2">
    <location>
        <begin position="55"/>
        <end position="77"/>
    </location>
</feature>